<evidence type="ECO:0000256" key="2">
    <source>
        <dbReference type="ARBA" id="ARBA00023125"/>
    </source>
</evidence>
<keyword evidence="2" id="KW-0238">DNA-binding</keyword>
<sequence length="113" mass="12989">MEDPELEAIRRRKMAGMQSSQQQMAAQQQLAENQRQQAEAQKQAILRQILEPAARDRLANIRLANPGFADSVEMQLIQLAQAGRLRQMVSDAMLKDILRQIAPQQREINIERR</sequence>
<organism evidence="4">
    <name type="scientific">bioreactor metagenome</name>
    <dbReference type="NCBI Taxonomy" id="1076179"/>
    <lineage>
        <taxon>unclassified sequences</taxon>
        <taxon>metagenomes</taxon>
        <taxon>ecological metagenomes</taxon>
    </lineage>
</organism>
<proteinExistence type="inferred from homology"/>
<feature type="region of interest" description="Disordered" evidence="3">
    <location>
        <begin position="12"/>
        <end position="38"/>
    </location>
</feature>
<reference evidence="4" key="1">
    <citation type="submission" date="2019-08" db="EMBL/GenBank/DDBJ databases">
        <authorList>
            <person name="Kucharzyk K."/>
            <person name="Murdoch R.W."/>
            <person name="Higgins S."/>
            <person name="Loffler F."/>
        </authorList>
    </citation>
    <scope>NUCLEOTIDE SEQUENCE</scope>
</reference>
<dbReference type="AlphaFoldDB" id="A0A645FBI9"/>
<name>A0A645FBI9_9ZZZZ</name>
<accession>A0A645FBI9</accession>
<feature type="compositionally biased region" description="Low complexity" evidence="3">
    <location>
        <begin position="17"/>
        <end position="38"/>
    </location>
</feature>
<dbReference type="GO" id="GO:0003677">
    <property type="term" value="F:DNA binding"/>
    <property type="evidence" value="ECO:0007669"/>
    <property type="project" value="UniProtKB-KW"/>
</dbReference>
<comment type="similarity">
    <text evidence="1">Belongs to the PDCD5 family.</text>
</comment>
<dbReference type="PIRSF" id="PIRSF015730">
    <property type="entry name" value="TFAR19"/>
    <property type="match status" value="1"/>
</dbReference>
<dbReference type="EMBL" id="VSSQ01057123">
    <property type="protein sequence ID" value="MPN10932.1"/>
    <property type="molecule type" value="Genomic_DNA"/>
</dbReference>
<dbReference type="HAMAP" id="MF_00026">
    <property type="entry name" value="dsDNA_bind"/>
    <property type="match status" value="1"/>
</dbReference>
<evidence type="ECO:0008006" key="5">
    <source>
        <dbReference type="Google" id="ProtNLM"/>
    </source>
</evidence>
<dbReference type="SUPFAM" id="SSF46950">
    <property type="entry name" value="Double-stranded DNA-binding domain"/>
    <property type="match status" value="1"/>
</dbReference>
<dbReference type="InterPro" id="IPR036883">
    <property type="entry name" value="PDCD5-like_sf"/>
</dbReference>
<dbReference type="PANTHER" id="PTHR10840:SF0">
    <property type="entry name" value="PROGRAMMED CELL DEATH PROTEIN 5"/>
    <property type="match status" value="1"/>
</dbReference>
<dbReference type="InterPro" id="IPR002836">
    <property type="entry name" value="PDCD5-like"/>
</dbReference>
<gene>
    <name evidence="4" type="ORF">SDC9_158229</name>
</gene>
<dbReference type="Gene3D" id="1.10.8.140">
    <property type="entry name" value="PDCD5-like"/>
    <property type="match status" value="1"/>
</dbReference>
<evidence type="ECO:0000313" key="4">
    <source>
        <dbReference type="EMBL" id="MPN10932.1"/>
    </source>
</evidence>
<dbReference type="InterPro" id="IPR022889">
    <property type="entry name" value="DNA_bind_arc"/>
</dbReference>
<evidence type="ECO:0000256" key="1">
    <source>
        <dbReference type="ARBA" id="ARBA00010490"/>
    </source>
</evidence>
<evidence type="ECO:0000256" key="3">
    <source>
        <dbReference type="SAM" id="MobiDB-lite"/>
    </source>
</evidence>
<protein>
    <recommendedName>
        <fullName evidence="5">DNA-binding protein</fullName>
    </recommendedName>
</protein>
<dbReference type="PANTHER" id="PTHR10840">
    <property type="entry name" value="PROGRAMMED CELL DEATH PROTEIN 5"/>
    <property type="match status" value="1"/>
</dbReference>
<dbReference type="GO" id="GO:0005829">
    <property type="term" value="C:cytosol"/>
    <property type="evidence" value="ECO:0007669"/>
    <property type="project" value="TreeGrafter"/>
</dbReference>
<dbReference type="Pfam" id="PF01984">
    <property type="entry name" value="dsDNA_bind"/>
    <property type="match status" value="1"/>
</dbReference>
<comment type="caution">
    <text evidence="4">The sequence shown here is derived from an EMBL/GenBank/DDBJ whole genome shotgun (WGS) entry which is preliminary data.</text>
</comment>
<dbReference type="NCBIfam" id="NF003268">
    <property type="entry name" value="PRK04239.1"/>
    <property type="match status" value="1"/>
</dbReference>